<evidence type="ECO:0000256" key="2">
    <source>
        <dbReference type="ARBA" id="ARBA00006645"/>
    </source>
</evidence>
<comment type="catalytic activity">
    <reaction evidence="1">
        <text>ATP-independent breakage of single-stranded DNA, followed by passage and rejoining.</text>
        <dbReference type="EC" id="5.6.2.1"/>
    </reaction>
</comment>
<keyword evidence="5" id="KW-0238">DNA-binding</keyword>
<dbReference type="Gene3D" id="3.90.15.10">
    <property type="entry name" value="Topoisomerase I, Chain A, domain 3"/>
    <property type="match status" value="1"/>
</dbReference>
<comment type="similarity">
    <text evidence="2">Belongs to the type IB topoisomerase family.</text>
</comment>
<dbReference type="AlphaFoldDB" id="A0A9E7CTS5"/>
<dbReference type="InterPro" id="IPR011010">
    <property type="entry name" value="DNA_brk_join_enz"/>
</dbReference>
<dbReference type="InterPro" id="IPR001631">
    <property type="entry name" value="TopoI"/>
</dbReference>
<dbReference type="Proteomes" id="UP000831290">
    <property type="component" value="Chromosome"/>
</dbReference>
<dbReference type="EMBL" id="CP094358">
    <property type="protein sequence ID" value="UOB16722.1"/>
    <property type="molecule type" value="Genomic_DNA"/>
</dbReference>
<keyword evidence="4" id="KW-0799">Topoisomerase</keyword>
<dbReference type="Pfam" id="PF01028">
    <property type="entry name" value="Topoisom_I"/>
    <property type="match status" value="1"/>
</dbReference>
<dbReference type="PRINTS" id="PR00416">
    <property type="entry name" value="EUTPISMRASEI"/>
</dbReference>
<dbReference type="Gene3D" id="1.10.132.120">
    <property type="match status" value="1"/>
</dbReference>
<dbReference type="PROSITE" id="PS52038">
    <property type="entry name" value="TOPO_IB_2"/>
    <property type="match status" value="1"/>
</dbReference>
<evidence type="ECO:0000313" key="9">
    <source>
        <dbReference type="EMBL" id="UOB16722.1"/>
    </source>
</evidence>
<dbReference type="InterPro" id="IPR049331">
    <property type="entry name" value="Top1B_N_bact"/>
</dbReference>
<organism evidence="9 10">
    <name type="scientific">Abyssalbus ytuae</name>
    <dbReference type="NCBI Taxonomy" id="2926907"/>
    <lineage>
        <taxon>Bacteria</taxon>
        <taxon>Pseudomonadati</taxon>
        <taxon>Bacteroidota</taxon>
        <taxon>Flavobacteriia</taxon>
        <taxon>Flavobacteriales</taxon>
        <taxon>Flavobacteriaceae</taxon>
        <taxon>Abyssalbus</taxon>
    </lineage>
</organism>
<name>A0A9E7CTS5_9FLAO</name>
<dbReference type="SUPFAM" id="SSF55869">
    <property type="entry name" value="DNA topoisomerase I domain"/>
    <property type="match status" value="1"/>
</dbReference>
<dbReference type="PANTHER" id="PTHR10290">
    <property type="entry name" value="DNA TOPOISOMERASE I"/>
    <property type="match status" value="1"/>
</dbReference>
<evidence type="ECO:0000256" key="3">
    <source>
        <dbReference type="ARBA" id="ARBA00012891"/>
    </source>
</evidence>
<evidence type="ECO:0000313" key="10">
    <source>
        <dbReference type="Proteomes" id="UP000831290"/>
    </source>
</evidence>
<evidence type="ECO:0000259" key="7">
    <source>
        <dbReference type="Pfam" id="PF01028"/>
    </source>
</evidence>
<evidence type="ECO:0000256" key="4">
    <source>
        <dbReference type="ARBA" id="ARBA00023029"/>
    </source>
</evidence>
<evidence type="ECO:0000256" key="6">
    <source>
        <dbReference type="ARBA" id="ARBA00023235"/>
    </source>
</evidence>
<dbReference type="InterPro" id="IPR035447">
    <property type="entry name" value="DNA_topo_I_N_sf"/>
</dbReference>
<feature type="domain" description="DNA topoisomerase I catalytic core eukaryotic-type" evidence="7">
    <location>
        <begin position="105"/>
        <end position="319"/>
    </location>
</feature>
<evidence type="ECO:0000259" key="8">
    <source>
        <dbReference type="Pfam" id="PF21338"/>
    </source>
</evidence>
<feature type="domain" description="DNA topoisomerase IB N-terminal" evidence="8">
    <location>
        <begin position="43"/>
        <end position="90"/>
    </location>
</feature>
<evidence type="ECO:0000256" key="1">
    <source>
        <dbReference type="ARBA" id="ARBA00000213"/>
    </source>
</evidence>
<evidence type="ECO:0000256" key="5">
    <source>
        <dbReference type="ARBA" id="ARBA00023125"/>
    </source>
</evidence>
<dbReference type="SUPFAM" id="SSF56349">
    <property type="entry name" value="DNA breaking-rejoining enzymes"/>
    <property type="match status" value="1"/>
</dbReference>
<dbReference type="InterPro" id="IPR051062">
    <property type="entry name" value="Topoisomerase_IB"/>
</dbReference>
<gene>
    <name evidence="9" type="ORF">MQE35_13365</name>
</gene>
<proteinExistence type="inferred from homology"/>
<keyword evidence="10" id="KW-1185">Reference proteome</keyword>
<dbReference type="EC" id="5.6.2.1" evidence="3"/>
<protein>
    <recommendedName>
        <fullName evidence="3">DNA topoisomerase</fullName>
        <ecNumber evidence="3">5.6.2.1</ecNumber>
    </recommendedName>
</protein>
<dbReference type="Gene3D" id="3.30.66.10">
    <property type="entry name" value="DNA topoisomerase I domain"/>
    <property type="match status" value="1"/>
</dbReference>
<keyword evidence="6" id="KW-0413">Isomerase</keyword>
<dbReference type="KEGG" id="fbm:MQE35_13365"/>
<dbReference type="GO" id="GO:0003677">
    <property type="term" value="F:DNA binding"/>
    <property type="evidence" value="ECO:0007669"/>
    <property type="project" value="UniProtKB-KW"/>
</dbReference>
<reference evidence="9" key="1">
    <citation type="submission" date="2022-03" db="EMBL/GenBank/DDBJ databases">
        <title>Description of Abyssus ytuae gen. nov., sp. nov., a novel member of the family Flavobacteriaceae isolated from the sediment of Mariana Trench.</title>
        <authorList>
            <person name="Zhang J."/>
            <person name="Xu X."/>
        </authorList>
    </citation>
    <scope>NUCLEOTIDE SEQUENCE</scope>
    <source>
        <strain evidence="9">MT3330</strain>
    </source>
</reference>
<dbReference type="RefSeq" id="WP_255841957.1">
    <property type="nucleotide sequence ID" value="NZ_CP094358.1"/>
</dbReference>
<accession>A0A9E7CTS5</accession>
<dbReference type="PANTHER" id="PTHR10290:SF3">
    <property type="entry name" value="DNA TOPOISOMERASE 1"/>
    <property type="match status" value="1"/>
</dbReference>
<dbReference type="Pfam" id="PF21338">
    <property type="entry name" value="Top1B_N_bact"/>
    <property type="match status" value="1"/>
</dbReference>
<sequence>MLGNSSGIIKKMMYNPDEAIKKHNLVYINESNLPILRKRRGRGFSYIYNGKPLNKKEELARIKNLVIPPAWDNVKISSLHNGHLQAVGKDLKKRKQYLYHPLWHQIRNQTKFYKMKDFAKKLPMIRRQVEKDLNQHGWPKTKVLALVVKLMEETHIRIGSEKYARRNKTYGLSTLRNKHVHIYDGKMKFEFVGKKGKRHSVSVKNKKLIKLVSQCEEIPGWELFQFYDENGVKSSIDSKMVNDYLQEITGDLFTAKDFRTWAACIVFFEELLDTGITNNEKEMQSNLVAAYKVAAKALGNTRNVCKKYYVHPYLVSTYQSGSIANAFKEAGDIKKSNPYFSSSEEAFFNLIKNYEPKILFNEPDK</sequence>
<dbReference type="GO" id="GO:0006265">
    <property type="term" value="P:DNA topological change"/>
    <property type="evidence" value="ECO:0007669"/>
    <property type="project" value="InterPro"/>
</dbReference>
<dbReference type="InterPro" id="IPR014711">
    <property type="entry name" value="TopoI_cat_a-hlx-sub_euk"/>
</dbReference>
<dbReference type="InterPro" id="IPR013500">
    <property type="entry name" value="TopoI_cat_euk"/>
</dbReference>
<dbReference type="GO" id="GO:0003917">
    <property type="term" value="F:DNA topoisomerase type I (single strand cut, ATP-independent) activity"/>
    <property type="evidence" value="ECO:0007669"/>
    <property type="project" value="UniProtKB-EC"/>
</dbReference>